<dbReference type="OrthoDB" id="6149742at2759"/>
<dbReference type="PANTHER" id="PTHR47018">
    <property type="entry name" value="CXC DOMAIN-CONTAINING PROTEIN-RELATED"/>
    <property type="match status" value="1"/>
</dbReference>
<keyword evidence="3" id="KW-1185">Reference proteome</keyword>
<dbReference type="AlphaFoldDB" id="A0A815BIX3"/>
<dbReference type="PANTHER" id="PTHR47018:SF4">
    <property type="match status" value="1"/>
</dbReference>
<dbReference type="Proteomes" id="UP000681722">
    <property type="component" value="Unassembled WGS sequence"/>
</dbReference>
<evidence type="ECO:0000313" key="3">
    <source>
        <dbReference type="Proteomes" id="UP000663829"/>
    </source>
</evidence>
<evidence type="ECO:0000313" key="2">
    <source>
        <dbReference type="EMBL" id="CAF4053315.1"/>
    </source>
</evidence>
<comment type="caution">
    <text evidence="1">The sequence shown here is derived from an EMBL/GenBank/DDBJ whole genome shotgun (WGS) entry which is preliminary data.</text>
</comment>
<proteinExistence type="predicted"/>
<reference evidence="1" key="1">
    <citation type="submission" date="2021-02" db="EMBL/GenBank/DDBJ databases">
        <authorList>
            <person name="Nowell W R."/>
        </authorList>
    </citation>
    <scope>NUCLEOTIDE SEQUENCE</scope>
</reference>
<protein>
    <submittedName>
        <fullName evidence="1">Uncharacterized protein</fullName>
    </submittedName>
</protein>
<name>A0A815BIX3_9BILA</name>
<dbReference type="Proteomes" id="UP000663829">
    <property type="component" value="Unassembled WGS sequence"/>
</dbReference>
<dbReference type="EMBL" id="CAJNOQ010011078">
    <property type="protein sequence ID" value="CAF1268139.1"/>
    <property type="molecule type" value="Genomic_DNA"/>
</dbReference>
<accession>A0A815BIX3</accession>
<evidence type="ECO:0000313" key="1">
    <source>
        <dbReference type="EMBL" id="CAF1268139.1"/>
    </source>
</evidence>
<sequence length="205" mass="23262">CFYDLLNELKNLQLVSVFNIWAVDRSKHNLAFKFWYFVLHHLQPLIELYMTLTTFNFSARNAALSKMASLFFSNNHRNYARLFAQHFVDLRSSSAYVSDGLARSFAVNRTNRPFSSIAMDQAIECTINNVGKGHGGISGRFSQDLIDIWVNSFSYPALLTTFTNEIAGLETSKTATDFHIECQQNRQSKKLLFSLVDSGETSGYG</sequence>
<organism evidence="1 3">
    <name type="scientific">Didymodactylos carnosus</name>
    <dbReference type="NCBI Taxonomy" id="1234261"/>
    <lineage>
        <taxon>Eukaryota</taxon>
        <taxon>Metazoa</taxon>
        <taxon>Spiralia</taxon>
        <taxon>Gnathifera</taxon>
        <taxon>Rotifera</taxon>
        <taxon>Eurotatoria</taxon>
        <taxon>Bdelloidea</taxon>
        <taxon>Philodinida</taxon>
        <taxon>Philodinidae</taxon>
        <taxon>Didymodactylos</taxon>
    </lineage>
</organism>
<dbReference type="EMBL" id="CAJOBC010021935">
    <property type="protein sequence ID" value="CAF4053315.1"/>
    <property type="molecule type" value="Genomic_DNA"/>
</dbReference>
<feature type="non-terminal residue" evidence="1">
    <location>
        <position position="1"/>
    </location>
</feature>
<gene>
    <name evidence="1" type="ORF">GPM918_LOCUS26943</name>
    <name evidence="2" type="ORF">SRO942_LOCUS27180</name>
</gene>